<reference evidence="1" key="1">
    <citation type="submission" date="2020-05" db="EMBL/GenBank/DDBJ databases">
        <title>Large-scale comparative analyses of tick genomes elucidate their genetic diversity and vector capacities.</title>
        <authorList>
            <person name="Jia N."/>
            <person name="Wang J."/>
            <person name="Shi W."/>
            <person name="Du L."/>
            <person name="Sun Y."/>
            <person name="Zhan W."/>
            <person name="Jiang J."/>
            <person name="Wang Q."/>
            <person name="Zhang B."/>
            <person name="Ji P."/>
            <person name="Sakyi L.B."/>
            <person name="Cui X."/>
            <person name="Yuan T."/>
            <person name="Jiang B."/>
            <person name="Yang W."/>
            <person name="Lam T.T.-Y."/>
            <person name="Chang Q."/>
            <person name="Ding S."/>
            <person name="Wang X."/>
            <person name="Zhu J."/>
            <person name="Ruan X."/>
            <person name="Zhao L."/>
            <person name="Wei J."/>
            <person name="Que T."/>
            <person name="Du C."/>
            <person name="Cheng J."/>
            <person name="Dai P."/>
            <person name="Han X."/>
            <person name="Huang E."/>
            <person name="Gao Y."/>
            <person name="Liu J."/>
            <person name="Shao H."/>
            <person name="Ye R."/>
            <person name="Li L."/>
            <person name="Wei W."/>
            <person name="Wang X."/>
            <person name="Wang C."/>
            <person name="Yang T."/>
            <person name="Huo Q."/>
            <person name="Li W."/>
            <person name="Guo W."/>
            <person name="Chen H."/>
            <person name="Zhou L."/>
            <person name="Ni X."/>
            <person name="Tian J."/>
            <person name="Zhou Y."/>
            <person name="Sheng Y."/>
            <person name="Liu T."/>
            <person name="Pan Y."/>
            <person name="Xia L."/>
            <person name="Li J."/>
            <person name="Zhao F."/>
            <person name="Cao W."/>
        </authorList>
    </citation>
    <scope>NUCLEOTIDE SEQUENCE</scope>
    <source>
        <strain evidence="1">Hyas-2018</strain>
    </source>
</reference>
<gene>
    <name evidence="1" type="ORF">HPB50_003443</name>
</gene>
<accession>A0ACB7SKF2</accession>
<protein>
    <submittedName>
        <fullName evidence="1">Uncharacterized protein</fullName>
    </submittedName>
</protein>
<evidence type="ECO:0000313" key="2">
    <source>
        <dbReference type="Proteomes" id="UP000821845"/>
    </source>
</evidence>
<proteinExistence type="predicted"/>
<comment type="caution">
    <text evidence="1">The sequence shown here is derived from an EMBL/GenBank/DDBJ whole genome shotgun (WGS) entry which is preliminary data.</text>
</comment>
<sequence length="88" mass="9977">MLLRFSVGRLVSRRGGHVLDTGALELRVRHPLLPPPPVTFTCMVEVRIQPDRAFEISNARMRGSIKDILTGVHLQQPGDPKKPCRRQR</sequence>
<keyword evidence="2" id="KW-1185">Reference proteome</keyword>
<dbReference type="Proteomes" id="UP000821845">
    <property type="component" value="Chromosome 3"/>
</dbReference>
<organism evidence="1 2">
    <name type="scientific">Hyalomma asiaticum</name>
    <name type="common">Tick</name>
    <dbReference type="NCBI Taxonomy" id="266040"/>
    <lineage>
        <taxon>Eukaryota</taxon>
        <taxon>Metazoa</taxon>
        <taxon>Ecdysozoa</taxon>
        <taxon>Arthropoda</taxon>
        <taxon>Chelicerata</taxon>
        <taxon>Arachnida</taxon>
        <taxon>Acari</taxon>
        <taxon>Parasitiformes</taxon>
        <taxon>Ixodida</taxon>
        <taxon>Ixodoidea</taxon>
        <taxon>Ixodidae</taxon>
        <taxon>Hyalomminae</taxon>
        <taxon>Hyalomma</taxon>
    </lineage>
</organism>
<name>A0ACB7SKF2_HYAAI</name>
<evidence type="ECO:0000313" key="1">
    <source>
        <dbReference type="EMBL" id="KAH6935115.1"/>
    </source>
</evidence>
<dbReference type="EMBL" id="CM023483">
    <property type="protein sequence ID" value="KAH6935115.1"/>
    <property type="molecule type" value="Genomic_DNA"/>
</dbReference>